<keyword evidence="5" id="KW-1185">Reference proteome</keyword>
<evidence type="ECO:0000256" key="2">
    <source>
        <dbReference type="ARBA" id="ARBA00022676"/>
    </source>
</evidence>
<comment type="caution">
    <text evidence="4">The sequence shown here is derived from an EMBL/GenBank/DDBJ whole genome shotgun (WGS) entry which is preliminary data.</text>
</comment>
<dbReference type="PANTHER" id="PTHR11926">
    <property type="entry name" value="GLUCOSYL/GLUCURONOSYL TRANSFERASES"/>
    <property type="match status" value="1"/>
</dbReference>
<dbReference type="SUPFAM" id="SSF53756">
    <property type="entry name" value="UDP-Glycosyltransferase/glycogen phosphorylase"/>
    <property type="match status" value="1"/>
</dbReference>
<evidence type="ECO:0000256" key="1">
    <source>
        <dbReference type="ARBA" id="ARBA00009995"/>
    </source>
</evidence>
<gene>
    <name evidence="4" type="ORF">OSB04_023245</name>
</gene>
<comment type="similarity">
    <text evidence="1">Belongs to the UDP-glycosyltransferase family.</text>
</comment>
<dbReference type="GO" id="GO:0080044">
    <property type="term" value="F:quercetin 7-O-glucosyltransferase activity"/>
    <property type="evidence" value="ECO:0007669"/>
    <property type="project" value="TreeGrafter"/>
</dbReference>
<organism evidence="4 5">
    <name type="scientific">Centaurea solstitialis</name>
    <name type="common">yellow star-thistle</name>
    <dbReference type="NCBI Taxonomy" id="347529"/>
    <lineage>
        <taxon>Eukaryota</taxon>
        <taxon>Viridiplantae</taxon>
        <taxon>Streptophyta</taxon>
        <taxon>Embryophyta</taxon>
        <taxon>Tracheophyta</taxon>
        <taxon>Spermatophyta</taxon>
        <taxon>Magnoliopsida</taxon>
        <taxon>eudicotyledons</taxon>
        <taxon>Gunneridae</taxon>
        <taxon>Pentapetalae</taxon>
        <taxon>asterids</taxon>
        <taxon>campanulids</taxon>
        <taxon>Asterales</taxon>
        <taxon>Asteraceae</taxon>
        <taxon>Carduoideae</taxon>
        <taxon>Cardueae</taxon>
        <taxon>Centaureinae</taxon>
        <taxon>Centaurea</taxon>
    </lineage>
</organism>
<dbReference type="EMBL" id="JARYMX010000006">
    <property type="protein sequence ID" value="KAJ9543538.1"/>
    <property type="molecule type" value="Genomic_DNA"/>
</dbReference>
<accession>A0AA38SJH7</accession>
<dbReference type="PANTHER" id="PTHR11926:SF1494">
    <property type="entry name" value="FLAVONOL 3-O-GLUCOSYLTRANSFERASE UGT76E12-RELATED"/>
    <property type="match status" value="1"/>
</dbReference>
<dbReference type="GO" id="GO:0080043">
    <property type="term" value="F:quercetin 3-O-glucosyltransferase activity"/>
    <property type="evidence" value="ECO:0007669"/>
    <property type="project" value="TreeGrafter"/>
</dbReference>
<name>A0AA38SJH7_9ASTR</name>
<evidence type="ECO:0000313" key="5">
    <source>
        <dbReference type="Proteomes" id="UP001172457"/>
    </source>
</evidence>
<feature type="compositionally biased region" description="Basic and acidic residues" evidence="3">
    <location>
        <begin position="254"/>
        <end position="267"/>
    </location>
</feature>
<feature type="region of interest" description="Disordered" evidence="3">
    <location>
        <begin position="254"/>
        <end position="278"/>
    </location>
</feature>
<dbReference type="AlphaFoldDB" id="A0AA38SJH7"/>
<keyword evidence="2" id="KW-0328">Glycosyltransferase</keyword>
<proteinExistence type="inferred from homology"/>
<dbReference type="Proteomes" id="UP001172457">
    <property type="component" value="Chromosome 6"/>
</dbReference>
<reference evidence="4" key="1">
    <citation type="submission" date="2023-03" db="EMBL/GenBank/DDBJ databases">
        <title>Chromosome-scale reference genome and RAD-based genetic map of yellow starthistle (Centaurea solstitialis) reveal putative structural variation and QTLs associated with invader traits.</title>
        <authorList>
            <person name="Reatini B."/>
            <person name="Cang F.A."/>
            <person name="Jiang Q."/>
            <person name="Mckibben M.T.W."/>
            <person name="Barker M.S."/>
            <person name="Rieseberg L.H."/>
            <person name="Dlugosch K.M."/>
        </authorList>
    </citation>
    <scope>NUCLEOTIDE SEQUENCE</scope>
    <source>
        <strain evidence="4">CAN-66</strain>
        <tissue evidence="4">Leaf</tissue>
    </source>
</reference>
<evidence type="ECO:0000313" key="4">
    <source>
        <dbReference type="EMBL" id="KAJ9543538.1"/>
    </source>
</evidence>
<protein>
    <submittedName>
        <fullName evidence="4">Uncharacterized protein</fullName>
    </submittedName>
</protein>
<sequence>MAVPATTTTTCHLVALPYPGRGHINPMLNLCNLISLSRPSDLLITVVVTEEWLGLIGSDPNPNPTNIRFATIPNVIPSELNRGSDFAGFFRSTLTNLEDPVEKLLRRMEIPATVIVYDTYLMWISDLGKRLKIPVASFFTMSATVFSMCYQSDLILRNGHTGDDYLSGKDEEVIDYIPGVPPLRVADLVTCFNGKGKEVFQEALKAILMADKAQFLLFVSVYELEDKVIDALKSELSVPVYAIGPSIPYYKLRNDENTPVGKSDKTSRGYGNDENTPDYLEWLDRQPEGSVLYISQGSFLSVSDA</sequence>
<dbReference type="Gene3D" id="3.40.50.2000">
    <property type="entry name" value="Glycogen Phosphorylase B"/>
    <property type="match status" value="1"/>
</dbReference>
<keyword evidence="2" id="KW-0808">Transferase</keyword>
<evidence type="ECO:0000256" key="3">
    <source>
        <dbReference type="SAM" id="MobiDB-lite"/>
    </source>
</evidence>